<dbReference type="InterPro" id="IPR052156">
    <property type="entry name" value="BCAA_Transport_ATP-bd_LivF"/>
</dbReference>
<dbReference type="Proteomes" id="UP000030661">
    <property type="component" value="Unassembled WGS sequence"/>
</dbReference>
<dbReference type="PROSITE" id="PS00211">
    <property type="entry name" value="ABC_TRANSPORTER_1"/>
    <property type="match status" value="1"/>
</dbReference>
<dbReference type="PANTHER" id="PTHR43820:SF4">
    <property type="entry name" value="HIGH-AFFINITY BRANCHED-CHAIN AMINO ACID TRANSPORT ATP-BINDING PROTEIN LIVF"/>
    <property type="match status" value="1"/>
</dbReference>
<comment type="similarity">
    <text evidence="1">Belongs to the ABC transporter superfamily.</text>
</comment>
<dbReference type="PROSITE" id="PS50893">
    <property type="entry name" value="ABC_TRANSPORTER_2"/>
    <property type="match status" value="1"/>
</dbReference>
<dbReference type="STRING" id="1499967.U27_02901"/>
<dbReference type="EMBL" id="DF820464">
    <property type="protein sequence ID" value="GAK55940.1"/>
    <property type="molecule type" value="Genomic_DNA"/>
</dbReference>
<accession>A0A081BUD5</accession>
<evidence type="ECO:0000259" key="6">
    <source>
        <dbReference type="PROSITE" id="PS50893"/>
    </source>
</evidence>
<dbReference type="HOGENOM" id="CLU_000604_1_2_0"/>
<name>A0A081BUD5_VECG1</name>
<evidence type="ECO:0000256" key="1">
    <source>
        <dbReference type="ARBA" id="ARBA00005417"/>
    </source>
</evidence>
<evidence type="ECO:0000313" key="7">
    <source>
        <dbReference type="EMBL" id="GAK55940.1"/>
    </source>
</evidence>
<keyword evidence="3" id="KW-0547">Nucleotide-binding</keyword>
<evidence type="ECO:0000256" key="5">
    <source>
        <dbReference type="ARBA" id="ARBA00022970"/>
    </source>
</evidence>
<keyword evidence="2" id="KW-0813">Transport</keyword>
<dbReference type="AlphaFoldDB" id="A0A081BUD5"/>
<keyword evidence="4 7" id="KW-0067">ATP-binding</keyword>
<protein>
    <submittedName>
        <fullName evidence="7">ABC transporter, ATP-binding protein</fullName>
    </submittedName>
</protein>
<organism evidence="7">
    <name type="scientific">Vecturithrix granuli</name>
    <dbReference type="NCBI Taxonomy" id="1499967"/>
    <lineage>
        <taxon>Bacteria</taxon>
        <taxon>Candidatus Moduliflexota</taxon>
        <taxon>Candidatus Vecturitrichia</taxon>
        <taxon>Candidatus Vecturitrichales</taxon>
        <taxon>Candidatus Vecturitrichaceae</taxon>
        <taxon>Candidatus Vecturithrix</taxon>
    </lineage>
</organism>
<dbReference type="InterPro" id="IPR027417">
    <property type="entry name" value="P-loop_NTPase"/>
</dbReference>
<reference evidence="7" key="1">
    <citation type="journal article" date="2015" name="PeerJ">
        <title>First genomic representation of candidate bacterial phylum KSB3 points to enhanced environmental sensing as a trigger of wastewater bulking.</title>
        <authorList>
            <person name="Sekiguchi Y."/>
            <person name="Ohashi A."/>
            <person name="Parks D.H."/>
            <person name="Yamauchi T."/>
            <person name="Tyson G.W."/>
            <person name="Hugenholtz P."/>
        </authorList>
    </citation>
    <scope>NUCLEOTIDE SEQUENCE [LARGE SCALE GENOMIC DNA]</scope>
</reference>
<dbReference type="InterPro" id="IPR003439">
    <property type="entry name" value="ABC_transporter-like_ATP-bd"/>
</dbReference>
<evidence type="ECO:0000256" key="3">
    <source>
        <dbReference type="ARBA" id="ARBA00022741"/>
    </source>
</evidence>
<dbReference type="GO" id="GO:0015658">
    <property type="term" value="F:branched-chain amino acid transmembrane transporter activity"/>
    <property type="evidence" value="ECO:0007669"/>
    <property type="project" value="TreeGrafter"/>
</dbReference>
<dbReference type="GO" id="GO:0005524">
    <property type="term" value="F:ATP binding"/>
    <property type="evidence" value="ECO:0007669"/>
    <property type="project" value="UniProtKB-KW"/>
</dbReference>
<feature type="domain" description="ABC transporter" evidence="6">
    <location>
        <begin position="3"/>
        <end position="238"/>
    </location>
</feature>
<dbReference type="eggNOG" id="COG0410">
    <property type="taxonomic scope" value="Bacteria"/>
</dbReference>
<dbReference type="Pfam" id="PF00005">
    <property type="entry name" value="ABC_tran"/>
    <property type="match status" value="1"/>
</dbReference>
<keyword evidence="5" id="KW-0029">Amino-acid transport</keyword>
<gene>
    <name evidence="7" type="ORF">U27_02901</name>
</gene>
<dbReference type="InterPro" id="IPR017871">
    <property type="entry name" value="ABC_transporter-like_CS"/>
</dbReference>
<sequence>MLLTVENLHVSYDQIKALHGINFQIQEGEIVCIIGANGAGKSTTLRAISRLVPVEAGTVMTYMGQDLLKYSADKVVSQLGISHVPEGRRLFENLTVMENLRLATFARKDRENIEQDIERVFSIFPRLQERQNQKSGTLSGGEQQMLAVGRAFMSGRKLMILDEPSMGLAPLLMLNVFDALKDINKQEGTTILLVEQNARLALQFAGRGYVLESGHLVLEGNSADLLATPEVKKAYLGG</sequence>
<dbReference type="CDD" id="cd03224">
    <property type="entry name" value="ABC_TM1139_LivF_branched"/>
    <property type="match status" value="1"/>
</dbReference>
<evidence type="ECO:0000256" key="4">
    <source>
        <dbReference type="ARBA" id="ARBA00022840"/>
    </source>
</evidence>
<dbReference type="Gene3D" id="3.40.50.300">
    <property type="entry name" value="P-loop containing nucleotide triphosphate hydrolases"/>
    <property type="match status" value="1"/>
</dbReference>
<proteinExistence type="inferred from homology"/>
<dbReference type="SMART" id="SM00382">
    <property type="entry name" value="AAA"/>
    <property type="match status" value="1"/>
</dbReference>
<dbReference type="PANTHER" id="PTHR43820">
    <property type="entry name" value="HIGH-AFFINITY BRANCHED-CHAIN AMINO ACID TRANSPORT ATP-BINDING PROTEIN LIVF"/>
    <property type="match status" value="1"/>
</dbReference>
<dbReference type="InterPro" id="IPR003593">
    <property type="entry name" value="AAA+_ATPase"/>
</dbReference>
<dbReference type="GO" id="GO:0016887">
    <property type="term" value="F:ATP hydrolysis activity"/>
    <property type="evidence" value="ECO:0007669"/>
    <property type="project" value="InterPro"/>
</dbReference>
<keyword evidence="8" id="KW-1185">Reference proteome</keyword>
<dbReference type="GO" id="GO:0015807">
    <property type="term" value="P:L-amino acid transport"/>
    <property type="evidence" value="ECO:0007669"/>
    <property type="project" value="TreeGrafter"/>
</dbReference>
<evidence type="ECO:0000313" key="8">
    <source>
        <dbReference type="Proteomes" id="UP000030661"/>
    </source>
</evidence>
<evidence type="ECO:0000256" key="2">
    <source>
        <dbReference type="ARBA" id="ARBA00022448"/>
    </source>
</evidence>
<dbReference type="SUPFAM" id="SSF52540">
    <property type="entry name" value="P-loop containing nucleoside triphosphate hydrolases"/>
    <property type="match status" value="1"/>
</dbReference>